<dbReference type="Gene3D" id="1.25.40.10">
    <property type="entry name" value="Tetratricopeptide repeat domain"/>
    <property type="match status" value="1"/>
</dbReference>
<sequence>MSDGSKPPSPRPADGTRSTPAAARPAVDHVRESASSVTVLLETADTRIEHFRRGGEGGTLVVTFDPILYLADRPPFGQEFLRKQALDVVAVRKKTENFYQPLSREDFEAVVGPVSARYARVVSYGSSLGAYAALYYGRDEPWTVIASSPRNSTHPVFGVDHWQERQRFLHERLDPARPVRCRAIILFDPCDPMDRRYLDGEVLPQFAAAEVIRVPYSGHPSNQFLHEIGFIAPFVRAVLTSETAARPKLDRRGKRRASTTYHQVLATACLHHGHLDWAESLLERALKLNPRNMLAFRTRGMVRLERRDWAGAIAALEQALAIDPKDTSSLVLLRRARRGDAPPPPAAPTPLPVAPPGLARRTWRRLRRLLGLDPPPPGSR</sequence>
<dbReference type="InterPro" id="IPR029058">
    <property type="entry name" value="AB_hydrolase_fold"/>
</dbReference>
<evidence type="ECO:0000256" key="1">
    <source>
        <dbReference type="PROSITE-ProRule" id="PRU00339"/>
    </source>
</evidence>
<proteinExistence type="predicted"/>
<name>L8B9X0_RUBGE</name>
<evidence type="ECO:0000256" key="2">
    <source>
        <dbReference type="SAM" id="MobiDB-lite"/>
    </source>
</evidence>
<organism evidence="3">
    <name type="scientific">Rubrivivax gelatinosus S1</name>
    <dbReference type="NCBI Taxonomy" id="1138313"/>
    <lineage>
        <taxon>Bacteria</taxon>
        <taxon>Pseudomonadati</taxon>
        <taxon>Pseudomonadota</taxon>
        <taxon>Betaproteobacteria</taxon>
        <taxon>Burkholderiales</taxon>
        <taxon>Sphaerotilaceae</taxon>
        <taxon>Rubrivivax</taxon>
    </lineage>
</organism>
<dbReference type="SUPFAM" id="SSF48452">
    <property type="entry name" value="TPR-like"/>
    <property type="match status" value="1"/>
</dbReference>
<feature type="region of interest" description="Disordered" evidence="2">
    <location>
        <begin position="1"/>
        <end position="30"/>
    </location>
</feature>
<evidence type="ECO:0000313" key="3">
    <source>
        <dbReference type="EMBL" id="CCF78647.1"/>
    </source>
</evidence>
<dbReference type="SMART" id="SM00028">
    <property type="entry name" value="TPR"/>
    <property type="match status" value="2"/>
</dbReference>
<dbReference type="AlphaFoldDB" id="L8B9X0"/>
<dbReference type="InterPro" id="IPR019734">
    <property type="entry name" value="TPR_rpt"/>
</dbReference>
<feature type="region of interest" description="Disordered" evidence="2">
    <location>
        <begin position="338"/>
        <end position="357"/>
    </location>
</feature>
<gene>
    <name evidence="3" type="ORF">RGS1_70353</name>
</gene>
<dbReference type="InterPro" id="IPR011990">
    <property type="entry name" value="TPR-like_helical_dom_sf"/>
</dbReference>
<reference evidence="3" key="2">
    <citation type="submission" date="2013-02" db="EMBL/GenBank/DDBJ databases">
        <title>EmbRS an orphan two-component system to save Rubrivivax gelatinosus from drowning.</title>
        <authorList>
            <person name="Steunou A."/>
            <person name="Liotenberg S."/>
            <person name="Soler M."/>
            <person name="Briandet R."/>
            <person name="Barbe V."/>
            <person name="Astier C."/>
            <person name="Ouchane S."/>
        </authorList>
    </citation>
    <scope>NUCLEOTIDE SEQUENCE</scope>
    <source>
        <strain evidence="3">S1</strain>
    </source>
</reference>
<dbReference type="SUPFAM" id="SSF53474">
    <property type="entry name" value="alpha/beta-Hydrolases"/>
    <property type="match status" value="1"/>
</dbReference>
<feature type="compositionally biased region" description="Pro residues" evidence="2">
    <location>
        <begin position="341"/>
        <end position="355"/>
    </location>
</feature>
<reference evidence="3" key="1">
    <citation type="submission" date="2012-02" db="EMBL/GenBank/DDBJ databases">
        <authorList>
            <person name="Genoscope - CEA"/>
        </authorList>
    </citation>
    <scope>NUCLEOTIDE SEQUENCE</scope>
    <source>
        <strain evidence="3">S1</strain>
    </source>
</reference>
<protein>
    <submittedName>
        <fullName evidence="3">Uncharacterized protein</fullName>
    </submittedName>
</protein>
<dbReference type="EMBL" id="FO082878">
    <property type="protein sequence ID" value="CCF78647.1"/>
    <property type="molecule type" value="Genomic_DNA"/>
</dbReference>
<feature type="repeat" description="TPR" evidence="1">
    <location>
        <begin position="293"/>
        <end position="326"/>
    </location>
</feature>
<accession>L8B9X0</accession>
<dbReference type="PROSITE" id="PS50005">
    <property type="entry name" value="TPR"/>
    <property type="match status" value="1"/>
</dbReference>
<keyword evidence="1" id="KW-0802">TPR repeat</keyword>